<feature type="region of interest" description="Disordered" evidence="2">
    <location>
        <begin position="1"/>
        <end position="20"/>
    </location>
</feature>
<dbReference type="Proteomes" id="UP000192634">
    <property type="component" value="Unassembled WGS sequence"/>
</dbReference>
<organism evidence="4 5">
    <name type="scientific">Janibacter indicus</name>
    <dbReference type="NCBI Taxonomy" id="857417"/>
    <lineage>
        <taxon>Bacteria</taxon>
        <taxon>Bacillati</taxon>
        <taxon>Actinomycetota</taxon>
        <taxon>Actinomycetes</taxon>
        <taxon>Micrococcales</taxon>
        <taxon>Intrasporangiaceae</taxon>
        <taxon>Janibacter</taxon>
    </lineage>
</organism>
<dbReference type="GO" id="GO:0006633">
    <property type="term" value="P:fatty acid biosynthetic process"/>
    <property type="evidence" value="ECO:0007669"/>
    <property type="project" value="TreeGrafter"/>
</dbReference>
<dbReference type="Gene3D" id="3.10.129.10">
    <property type="entry name" value="Hotdog Thioesterase"/>
    <property type="match status" value="1"/>
</dbReference>
<dbReference type="SUPFAM" id="SSF54637">
    <property type="entry name" value="Thioesterase/thiol ester dehydrase-isomerase"/>
    <property type="match status" value="1"/>
</dbReference>
<dbReference type="InterPro" id="IPR050965">
    <property type="entry name" value="UPF0336/Enoyl-CoA_hydratase"/>
</dbReference>
<dbReference type="PANTHER" id="PTHR43437:SF3">
    <property type="entry name" value="HYDROXYACYL-THIOESTER DEHYDRATASE TYPE 2, MITOCHONDRIAL"/>
    <property type="match status" value="1"/>
</dbReference>
<dbReference type="Pfam" id="PF13452">
    <property type="entry name" value="FAS1_DH_region"/>
    <property type="match status" value="1"/>
</dbReference>
<evidence type="ECO:0000259" key="3">
    <source>
        <dbReference type="Pfam" id="PF13452"/>
    </source>
</evidence>
<dbReference type="InterPro" id="IPR016709">
    <property type="entry name" value="HadA-like"/>
</dbReference>
<dbReference type="InterPro" id="IPR039569">
    <property type="entry name" value="FAS1-like_DH_region"/>
</dbReference>
<dbReference type="GO" id="GO:0019171">
    <property type="term" value="F:(3R)-hydroxyacyl-[acyl-carrier-protein] dehydratase activity"/>
    <property type="evidence" value="ECO:0007669"/>
    <property type="project" value="TreeGrafter"/>
</dbReference>
<dbReference type="PIRSF" id="PIRSF018072">
    <property type="entry name" value="UCP018072"/>
    <property type="match status" value="1"/>
</dbReference>
<name>A0A1W1Z7P8_9MICO</name>
<dbReference type="RefSeq" id="WP_084450002.1">
    <property type="nucleotide sequence ID" value="NZ_CBDRLL010000004.1"/>
</dbReference>
<dbReference type="CDD" id="cd03441">
    <property type="entry name" value="R_hydratase_like"/>
    <property type="match status" value="1"/>
</dbReference>
<dbReference type="PANTHER" id="PTHR43437">
    <property type="entry name" value="HYDROXYACYL-THIOESTER DEHYDRATASE TYPE 2, MITOCHONDRIAL-RELATED"/>
    <property type="match status" value="1"/>
</dbReference>
<feature type="domain" description="FAS1-like dehydratase" evidence="3">
    <location>
        <begin position="9"/>
        <end position="137"/>
    </location>
</feature>
<sequence>MAVNEDFQGRSYEPTPPFDVGREHIRDFAAAVGATDPIHTDVEAARAAGYADLVAPPTFAVIPGQRTDRQFVADPEAGVDYTRVVHGEQRFTHHRPIVAGDELRGVLHIDAIRAAGGHQMVTMRSEIIDAHDEPVATSLSTIVVRGGE</sequence>
<protein>
    <recommendedName>
        <fullName evidence="1">UPF0336 protein SAMN06296429_103121</fullName>
    </recommendedName>
</protein>
<evidence type="ECO:0000256" key="2">
    <source>
        <dbReference type="SAM" id="MobiDB-lite"/>
    </source>
</evidence>
<dbReference type="HAMAP" id="MF_00799">
    <property type="entry name" value="UPF0336"/>
    <property type="match status" value="1"/>
</dbReference>
<dbReference type="InterPro" id="IPR029069">
    <property type="entry name" value="HotDog_dom_sf"/>
</dbReference>
<accession>A0A1W1Z7P8</accession>
<dbReference type="AlphaFoldDB" id="A0A1W1Z7P8"/>
<comment type="similarity">
    <text evidence="1">Belongs to the UPF0336 family.</text>
</comment>
<reference evidence="4 5" key="1">
    <citation type="submission" date="2017-04" db="EMBL/GenBank/DDBJ databases">
        <authorList>
            <person name="Afonso C.L."/>
            <person name="Miller P.J."/>
            <person name="Scott M.A."/>
            <person name="Spackman E."/>
            <person name="Goraichik I."/>
            <person name="Dimitrov K.M."/>
            <person name="Suarez D.L."/>
            <person name="Swayne D.E."/>
        </authorList>
    </citation>
    <scope>NUCLEOTIDE SEQUENCE [LARGE SCALE GENOMIC DNA]</scope>
    <source>
        <strain evidence="4 5">CGMCC 1.12511</strain>
    </source>
</reference>
<gene>
    <name evidence="4" type="ORF">SAMN06296429_103121</name>
</gene>
<evidence type="ECO:0000313" key="5">
    <source>
        <dbReference type="Proteomes" id="UP000192634"/>
    </source>
</evidence>
<evidence type="ECO:0000256" key="1">
    <source>
        <dbReference type="HAMAP-Rule" id="MF_00799"/>
    </source>
</evidence>
<evidence type="ECO:0000313" key="4">
    <source>
        <dbReference type="EMBL" id="SMC43938.1"/>
    </source>
</evidence>
<proteinExistence type="inferred from homology"/>
<dbReference type="EMBL" id="FWXN01000003">
    <property type="protein sequence ID" value="SMC43938.1"/>
    <property type="molecule type" value="Genomic_DNA"/>
</dbReference>
<dbReference type="OrthoDB" id="5415111at2"/>